<keyword evidence="4" id="KW-1015">Disulfide bond</keyword>
<dbReference type="AlphaFoldDB" id="A0A0L0EM29"/>
<keyword evidence="2" id="KW-0430">Lectin</keyword>
<dbReference type="NCBIfam" id="NF040941">
    <property type="entry name" value="GGGWT_bact"/>
    <property type="match status" value="1"/>
</dbReference>
<evidence type="ECO:0000256" key="1">
    <source>
        <dbReference type="ARBA" id="ARBA00022723"/>
    </source>
</evidence>
<evidence type="ECO:0000313" key="8">
    <source>
        <dbReference type="Proteomes" id="UP000036850"/>
    </source>
</evidence>
<feature type="chain" id="PRO_5005537986" description="Fibrinogen C-terminal domain-containing protein" evidence="5">
    <location>
        <begin position="20"/>
        <end position="348"/>
    </location>
</feature>
<dbReference type="Proteomes" id="UP000036850">
    <property type="component" value="Unassembled WGS sequence"/>
</dbReference>
<dbReference type="InterPro" id="IPR002181">
    <property type="entry name" value="Fibrinogen_a/b/g_C_dom"/>
</dbReference>
<dbReference type="InterPro" id="IPR014716">
    <property type="entry name" value="Fibrinogen_a/b/g_C_1"/>
</dbReference>
<feature type="signal peptide" evidence="5">
    <location>
        <begin position="1"/>
        <end position="19"/>
    </location>
</feature>
<feature type="domain" description="Fibrinogen C-terminal" evidence="6">
    <location>
        <begin position="122"/>
        <end position="172"/>
    </location>
</feature>
<dbReference type="EMBL" id="LFZX01000294">
    <property type="protein sequence ID" value="KNC65410.1"/>
    <property type="molecule type" value="Genomic_DNA"/>
</dbReference>
<evidence type="ECO:0000256" key="5">
    <source>
        <dbReference type="SAM" id="SignalP"/>
    </source>
</evidence>
<evidence type="ECO:0000259" key="6">
    <source>
        <dbReference type="PROSITE" id="PS51406"/>
    </source>
</evidence>
<dbReference type="GO" id="GO:0005615">
    <property type="term" value="C:extracellular space"/>
    <property type="evidence" value="ECO:0007669"/>
    <property type="project" value="TreeGrafter"/>
</dbReference>
<evidence type="ECO:0000313" key="7">
    <source>
        <dbReference type="EMBL" id="KNC65410.1"/>
    </source>
</evidence>
<dbReference type="Gene3D" id="3.90.215.10">
    <property type="entry name" value="Gamma Fibrinogen, chain A, domain 1"/>
    <property type="match status" value="1"/>
</dbReference>
<dbReference type="PANTHER" id="PTHR16146">
    <property type="entry name" value="INTELECTIN"/>
    <property type="match status" value="1"/>
</dbReference>
<protein>
    <recommendedName>
        <fullName evidence="6">Fibrinogen C-terminal domain-containing protein</fullName>
    </recommendedName>
</protein>
<evidence type="ECO:0000256" key="3">
    <source>
        <dbReference type="ARBA" id="ARBA00022837"/>
    </source>
</evidence>
<evidence type="ECO:0000256" key="4">
    <source>
        <dbReference type="ARBA" id="ARBA00023157"/>
    </source>
</evidence>
<sequence>MSSYRTLLSLAVLSGSVFANQSPTQFEGTYLLNMDNHHNGVLVNELTFDFTMQGFSKHFIATTENKILSGSTSTNGTSIRFEVSDLVSGQSQYFSGHRGASGHYQGSWHSDDGRAGDWGMASAADEAFRTCQQILDAGASIGDGVYQIVDDNDEPLSVYCDMTTNGGGWTLVGSYPNTEPGGKARISDYGTVPETNPLAPTKLWLYQGDLARFADAREQIACPVGTGCNNNKNAFADNLTTQELELIRYSWGFLDRGDYMKELRDIPGCRTDYDDASTAKIGCVNPDYLAWDDDVYRSSYQVGWQIDLYGTTHCWVARGSYNSDRLGSTSCISRVEPNNDTFALLWMR</sequence>
<reference evidence="8" key="1">
    <citation type="submission" date="2015-07" db="EMBL/GenBank/DDBJ databases">
        <title>Draft genome sequence of a Pseudoalteromonas rubra strain, OCN096, isolated from Kaneohe Bay, Oahu, Hawaii.</title>
        <authorList>
            <person name="Beurmann S."/>
            <person name="Ushijima B."/>
            <person name="Belcaid M."/>
            <person name="Callahan S.M."/>
            <person name="Aeby G.S."/>
        </authorList>
    </citation>
    <scope>NUCLEOTIDE SEQUENCE [LARGE SCALE GENOMIC DNA]</scope>
    <source>
        <strain evidence="8">OCN096</strain>
    </source>
</reference>
<keyword evidence="1" id="KW-0479">Metal-binding</keyword>
<dbReference type="PATRIC" id="fig|43658.6.peg.2909"/>
<dbReference type="PANTHER" id="PTHR16146:SF46">
    <property type="entry name" value="INTELECTIN-1A-RELATED"/>
    <property type="match status" value="1"/>
</dbReference>
<dbReference type="GO" id="GO:0070492">
    <property type="term" value="F:oligosaccharide binding"/>
    <property type="evidence" value="ECO:0007669"/>
    <property type="project" value="TreeGrafter"/>
</dbReference>
<dbReference type="OrthoDB" id="6294637at2"/>
<accession>A0A0L0EM29</accession>
<dbReference type="Pfam" id="PF00147">
    <property type="entry name" value="Fibrinogen_C"/>
    <property type="match status" value="1"/>
</dbReference>
<dbReference type="GO" id="GO:0046872">
    <property type="term" value="F:metal ion binding"/>
    <property type="evidence" value="ECO:0007669"/>
    <property type="project" value="UniProtKB-KW"/>
</dbReference>
<comment type="caution">
    <text evidence="7">The sequence shown here is derived from an EMBL/GenBank/DDBJ whole genome shotgun (WGS) entry which is preliminary data.</text>
</comment>
<dbReference type="SUPFAM" id="SSF56496">
    <property type="entry name" value="Fibrinogen C-terminal domain-like"/>
    <property type="match status" value="1"/>
</dbReference>
<gene>
    <name evidence="7" type="ORF">AC626_23275</name>
</gene>
<name>A0A0L0EM29_9GAMM</name>
<organism evidence="7 8">
    <name type="scientific">Pseudoalteromonas rubra</name>
    <dbReference type="NCBI Taxonomy" id="43658"/>
    <lineage>
        <taxon>Bacteria</taxon>
        <taxon>Pseudomonadati</taxon>
        <taxon>Pseudomonadota</taxon>
        <taxon>Gammaproteobacteria</taxon>
        <taxon>Alteromonadales</taxon>
        <taxon>Pseudoalteromonadaceae</taxon>
        <taxon>Pseudoalteromonas</taxon>
    </lineage>
</organism>
<dbReference type="InterPro" id="IPR036056">
    <property type="entry name" value="Fibrinogen-like_C"/>
</dbReference>
<keyword evidence="3" id="KW-0106">Calcium</keyword>
<proteinExistence type="predicted"/>
<evidence type="ECO:0000256" key="2">
    <source>
        <dbReference type="ARBA" id="ARBA00022734"/>
    </source>
</evidence>
<dbReference type="PROSITE" id="PS51406">
    <property type="entry name" value="FIBRINOGEN_C_2"/>
    <property type="match status" value="1"/>
</dbReference>
<keyword evidence="5" id="KW-0732">Signal</keyword>